<dbReference type="Proteomes" id="UP000604046">
    <property type="component" value="Unassembled WGS sequence"/>
</dbReference>
<dbReference type="EMBL" id="CAJNDS010002460">
    <property type="protein sequence ID" value="CAE7485771.1"/>
    <property type="molecule type" value="Genomic_DNA"/>
</dbReference>
<evidence type="ECO:0000313" key="4">
    <source>
        <dbReference type="Proteomes" id="UP000604046"/>
    </source>
</evidence>
<organism evidence="3 4">
    <name type="scientific">Symbiodinium natans</name>
    <dbReference type="NCBI Taxonomy" id="878477"/>
    <lineage>
        <taxon>Eukaryota</taxon>
        <taxon>Sar</taxon>
        <taxon>Alveolata</taxon>
        <taxon>Dinophyceae</taxon>
        <taxon>Suessiales</taxon>
        <taxon>Symbiodiniaceae</taxon>
        <taxon>Symbiodinium</taxon>
    </lineage>
</organism>
<evidence type="ECO:0000256" key="1">
    <source>
        <dbReference type="SAM" id="MobiDB-lite"/>
    </source>
</evidence>
<keyword evidence="2" id="KW-0472">Membrane</keyword>
<accession>A0A812SR50</accession>
<protein>
    <submittedName>
        <fullName evidence="3">Uncharacterized protein</fullName>
    </submittedName>
</protein>
<evidence type="ECO:0000313" key="3">
    <source>
        <dbReference type="EMBL" id="CAE7485771.1"/>
    </source>
</evidence>
<dbReference type="OrthoDB" id="425848at2759"/>
<comment type="caution">
    <text evidence="3">The sequence shown here is derived from an EMBL/GenBank/DDBJ whole genome shotgun (WGS) entry which is preliminary data.</text>
</comment>
<feature type="transmembrane region" description="Helical" evidence="2">
    <location>
        <begin position="52"/>
        <end position="70"/>
    </location>
</feature>
<name>A0A812SR50_9DINO</name>
<keyword evidence="2" id="KW-0812">Transmembrane</keyword>
<sequence length="729" mass="80623">MRELALHARLRAAAAEVGKDRLRVWSAWFVVVAEVCSTLCLIQPAILTNGLFLVVPLASTIAIGIFRNLMPLKVMLQTPIQIAWPCNFSKFGISRKQTKAVYFCLSTILLRAACCCVFWFYYMQWRNLGGCQDPTAQSMLCHRCNVSFLWPKYSDGLLSLSEEACEEAELVLHSASLSKTRSEEYTQYRELKNLRNVGRYTDWVRRADAAYNVTEHNNLTESQVSQFEGLVNDMGVELKEQLMAAMMIFQRWHGCQEHSGPACAAPCTDCFRRCTCKSSLMLHTLRRSCSESAFSSERYYDIHQNSWTSFESGIAAEFSMCILRQSYSWQWLADAWSGAVFFLFLVPQLGLCIWAAVGLAGLCGLRQFLWLLGSAPKDGEAVDRIEEQAALLRRRMARGEVEPHDARKEMFMLHFEFLVFLADFLSDWYCLVQFAIGQQLGLVLAQGIIILVPISLDCYRGKIQIVEVIGGFVRSRKKGFPTNGFIRALRSEKSVEAPLSLGLQYYTILRPTTSSAFWGMMVSMPLSILSLSKFVYQNFELGLMEALIEARNPSSSGSAIDTPVVPGRTSPIPRSLPPSVNEVYRPPGLAPSSNSAKPLDQGVQCMESLEASQAALRCDARSAKDVAPTPPSPQAVGKTAAGLQKSPSQASEDLARPPGIAQPSGTALPPPPPSKVAAPPGRFARASVVPRPQAGATTTPSPGGRPLQVAKEPQLPPIIVQHRKSTFRE</sequence>
<proteinExistence type="predicted"/>
<feature type="region of interest" description="Disordered" evidence="1">
    <location>
        <begin position="553"/>
        <end position="601"/>
    </location>
</feature>
<feature type="transmembrane region" description="Helical" evidence="2">
    <location>
        <begin position="100"/>
        <end position="122"/>
    </location>
</feature>
<keyword evidence="2" id="KW-1133">Transmembrane helix</keyword>
<evidence type="ECO:0000256" key="2">
    <source>
        <dbReference type="SAM" id="Phobius"/>
    </source>
</evidence>
<gene>
    <name evidence="3" type="ORF">SNAT2548_LOCUS27252</name>
</gene>
<dbReference type="AlphaFoldDB" id="A0A812SR50"/>
<feature type="transmembrane region" description="Helical" evidence="2">
    <location>
        <begin position="27"/>
        <end position="46"/>
    </location>
</feature>
<feature type="region of interest" description="Disordered" evidence="1">
    <location>
        <begin position="621"/>
        <end position="729"/>
    </location>
</feature>
<reference evidence="3" key="1">
    <citation type="submission" date="2021-02" db="EMBL/GenBank/DDBJ databases">
        <authorList>
            <person name="Dougan E. K."/>
            <person name="Rhodes N."/>
            <person name="Thang M."/>
            <person name="Chan C."/>
        </authorList>
    </citation>
    <scope>NUCLEOTIDE SEQUENCE</scope>
</reference>
<keyword evidence="4" id="KW-1185">Reference proteome</keyword>